<name>A0A1B8AZ60_FUSPO</name>
<dbReference type="EMBL" id="LYXU01000002">
    <property type="protein sequence ID" value="OBS25691.1"/>
    <property type="molecule type" value="Genomic_DNA"/>
</dbReference>
<accession>A0A1B8AZ60</accession>
<proteinExistence type="predicted"/>
<evidence type="ECO:0000313" key="1">
    <source>
        <dbReference type="EMBL" id="OBS25691.1"/>
    </source>
</evidence>
<sequence>MPHQPEREYPWYLHPNGAGKKSGLPTRFHHHRCHVCNSVLKTFARKQGCEKDSFVSAQNCYNCMFNVSWKLATLDNKSLHEEYARMCDNYNKKLERRLAKSLRPRVQHEPACHNNSHLVQSQEQVDIPEDYQDERMAGAQVGVDNALEGALALSRSLVEIEDIGEDEWVDTRQLHRILLRRIAALEEENTGA</sequence>
<comment type="caution">
    <text evidence="1">The sequence shown here is derived from an EMBL/GenBank/DDBJ whole genome shotgun (WGS) entry which is preliminary data.</text>
</comment>
<gene>
    <name evidence="1" type="ORF">FPOA_06226</name>
</gene>
<organism evidence="1 2">
    <name type="scientific">Fusarium poae</name>
    <dbReference type="NCBI Taxonomy" id="36050"/>
    <lineage>
        <taxon>Eukaryota</taxon>
        <taxon>Fungi</taxon>
        <taxon>Dikarya</taxon>
        <taxon>Ascomycota</taxon>
        <taxon>Pezizomycotina</taxon>
        <taxon>Sordariomycetes</taxon>
        <taxon>Hypocreomycetidae</taxon>
        <taxon>Hypocreales</taxon>
        <taxon>Nectriaceae</taxon>
        <taxon>Fusarium</taxon>
    </lineage>
</organism>
<protein>
    <submittedName>
        <fullName evidence="1">Uncharacterized protein</fullName>
    </submittedName>
</protein>
<keyword evidence="2" id="KW-1185">Reference proteome</keyword>
<reference evidence="1 2" key="1">
    <citation type="submission" date="2016-06" db="EMBL/GenBank/DDBJ databases">
        <title>Living apart together: crosstalk between the core and supernumerary genomes in a fungal plant pathogen.</title>
        <authorList>
            <person name="Vanheule A."/>
            <person name="Audenaert K."/>
            <person name="Warris S."/>
            <person name="Van De Geest H."/>
            <person name="Schijlen E."/>
            <person name="Hofte M."/>
            <person name="De Saeger S."/>
            <person name="Haesaert G."/>
            <person name="Waalwijk C."/>
            <person name="Van Der Lee T."/>
        </authorList>
    </citation>
    <scope>NUCLEOTIDE SEQUENCE [LARGE SCALE GENOMIC DNA]</scope>
    <source>
        <strain evidence="1 2">2516</strain>
    </source>
</reference>
<dbReference type="Proteomes" id="UP000091967">
    <property type="component" value="Unassembled WGS sequence"/>
</dbReference>
<dbReference type="AlphaFoldDB" id="A0A1B8AZ60"/>
<evidence type="ECO:0000313" key="2">
    <source>
        <dbReference type="Proteomes" id="UP000091967"/>
    </source>
</evidence>